<dbReference type="GO" id="GO:0017136">
    <property type="term" value="F:histone deacetylase activity, NAD-dependent"/>
    <property type="evidence" value="ECO:0007669"/>
    <property type="project" value="TreeGrafter"/>
</dbReference>
<dbReference type="InterPro" id="IPR029035">
    <property type="entry name" value="DHS-like_NAD/FAD-binding_dom"/>
</dbReference>
<organism evidence="6 7">
    <name type="scientific">Actinoplanes regularis</name>
    <dbReference type="NCBI Taxonomy" id="52697"/>
    <lineage>
        <taxon>Bacteria</taxon>
        <taxon>Bacillati</taxon>
        <taxon>Actinomycetota</taxon>
        <taxon>Actinomycetes</taxon>
        <taxon>Micromonosporales</taxon>
        <taxon>Micromonosporaceae</taxon>
        <taxon>Actinoplanes</taxon>
    </lineage>
</organism>
<dbReference type="InterPro" id="IPR050134">
    <property type="entry name" value="NAD-dep_sirtuin_deacylases"/>
</dbReference>
<evidence type="ECO:0000313" key="7">
    <source>
        <dbReference type="Proteomes" id="UP000198415"/>
    </source>
</evidence>
<proteinExistence type="predicted"/>
<feature type="binding site" evidence="4">
    <location>
        <position position="125"/>
    </location>
    <ligand>
        <name>Zn(2+)</name>
        <dbReference type="ChEBI" id="CHEBI:29105"/>
    </ligand>
</feature>
<evidence type="ECO:0000313" key="6">
    <source>
        <dbReference type="EMBL" id="SNR74198.1"/>
    </source>
</evidence>
<dbReference type="PROSITE" id="PS50305">
    <property type="entry name" value="SIRTUIN"/>
    <property type="match status" value="1"/>
</dbReference>
<evidence type="ECO:0000259" key="5">
    <source>
        <dbReference type="PROSITE" id="PS50305"/>
    </source>
</evidence>
<dbReference type="PANTHER" id="PTHR11085:SF4">
    <property type="entry name" value="NAD-DEPENDENT PROTEIN DEACYLASE"/>
    <property type="match status" value="1"/>
</dbReference>
<keyword evidence="7" id="KW-1185">Reference proteome</keyword>
<feature type="binding site" evidence="4">
    <location>
        <position position="153"/>
    </location>
    <ligand>
        <name>Zn(2+)</name>
        <dbReference type="ChEBI" id="CHEBI:29105"/>
    </ligand>
</feature>
<accession>A0A238YTT2</accession>
<dbReference type="PANTHER" id="PTHR11085">
    <property type="entry name" value="NAD-DEPENDENT PROTEIN DEACYLASE SIRTUIN-5, MITOCHONDRIAL-RELATED"/>
    <property type="match status" value="1"/>
</dbReference>
<dbReference type="GO" id="GO:0070403">
    <property type="term" value="F:NAD+ binding"/>
    <property type="evidence" value="ECO:0007669"/>
    <property type="project" value="InterPro"/>
</dbReference>
<dbReference type="EC" id="2.3.1.286" evidence="1"/>
<reference evidence="6 7" key="1">
    <citation type="submission" date="2017-06" db="EMBL/GenBank/DDBJ databases">
        <authorList>
            <person name="Kim H.J."/>
            <person name="Triplett B.A."/>
        </authorList>
    </citation>
    <scope>NUCLEOTIDE SEQUENCE [LARGE SCALE GENOMIC DNA]</scope>
    <source>
        <strain evidence="6 7">DSM 43151</strain>
    </source>
</reference>
<dbReference type="Proteomes" id="UP000198415">
    <property type="component" value="Unassembled WGS sequence"/>
</dbReference>
<dbReference type="RefSeq" id="WP_089293865.1">
    <property type="nucleotide sequence ID" value="NZ_BOMU01000035.1"/>
</dbReference>
<evidence type="ECO:0000256" key="4">
    <source>
        <dbReference type="PROSITE-ProRule" id="PRU00236"/>
    </source>
</evidence>
<gene>
    <name evidence="6" type="ORF">SAMN06264365_105160</name>
</gene>
<dbReference type="SUPFAM" id="SSF52467">
    <property type="entry name" value="DHS-like NAD/FAD-binding domain"/>
    <property type="match status" value="1"/>
</dbReference>
<feature type="domain" description="Deacetylase sirtuin-type" evidence="5">
    <location>
        <begin position="1"/>
        <end position="249"/>
    </location>
</feature>
<feature type="active site" description="Proton acceptor" evidence="4">
    <location>
        <position position="117"/>
    </location>
</feature>
<dbReference type="InterPro" id="IPR026590">
    <property type="entry name" value="Ssirtuin_cat_dom"/>
</dbReference>
<feature type="binding site" evidence="4">
    <location>
        <position position="150"/>
    </location>
    <ligand>
        <name>Zn(2+)</name>
        <dbReference type="ChEBI" id="CHEBI:29105"/>
    </ligand>
</feature>
<dbReference type="Gene3D" id="3.40.50.1220">
    <property type="entry name" value="TPP-binding domain"/>
    <property type="match status" value="1"/>
</dbReference>
<keyword evidence="3" id="KW-0520">NAD</keyword>
<keyword evidence="2" id="KW-0808">Transferase</keyword>
<feature type="binding site" evidence="4">
    <location>
        <position position="128"/>
    </location>
    <ligand>
        <name>Zn(2+)</name>
        <dbReference type="ChEBI" id="CHEBI:29105"/>
    </ligand>
</feature>
<evidence type="ECO:0000256" key="1">
    <source>
        <dbReference type="ARBA" id="ARBA00012928"/>
    </source>
</evidence>
<keyword evidence="4" id="KW-0862">Zinc</keyword>
<dbReference type="OrthoDB" id="9800582at2"/>
<sequence>MIKSWTDGVERVAVLTGAGVSTDSGIPDYRGPEGVWTRDPALVKAFTYESFMADSTVRAAFWRTYLDHAAWRAEPNAAHRALADLERSGVAVRILTQNVDGLHQRAGSSARKVLELHGSMHEVVCTGCRRRTPSEQTMARVRTGDADPRCVDCGAILKLAVVLFGEHLDPSVTGLAERIAAHTQLMIVAGSSLRVEPVASLCAVAVNAGNRLVIVNRDPTPYDEIAVEVIREPIGTALPQICAALRPGQ</sequence>
<dbReference type="EMBL" id="FZNR01000005">
    <property type="protein sequence ID" value="SNR74198.1"/>
    <property type="molecule type" value="Genomic_DNA"/>
</dbReference>
<dbReference type="Gene3D" id="3.30.1600.10">
    <property type="entry name" value="SIR2/SIRT2 'Small Domain"/>
    <property type="match status" value="1"/>
</dbReference>
<dbReference type="InterPro" id="IPR003000">
    <property type="entry name" value="Sirtuin"/>
</dbReference>
<name>A0A238YTT2_9ACTN</name>
<dbReference type="InterPro" id="IPR026591">
    <property type="entry name" value="Sirtuin_cat_small_dom_sf"/>
</dbReference>
<dbReference type="CDD" id="cd01407">
    <property type="entry name" value="SIR2-fam"/>
    <property type="match status" value="1"/>
</dbReference>
<dbReference type="GO" id="GO:0046872">
    <property type="term" value="F:metal ion binding"/>
    <property type="evidence" value="ECO:0007669"/>
    <property type="project" value="UniProtKB-KW"/>
</dbReference>
<keyword evidence="4" id="KW-0479">Metal-binding</keyword>
<evidence type="ECO:0000256" key="3">
    <source>
        <dbReference type="ARBA" id="ARBA00023027"/>
    </source>
</evidence>
<protein>
    <recommendedName>
        <fullName evidence="1">protein acetyllysine N-acetyltransferase</fullName>
        <ecNumber evidence="1">2.3.1.286</ecNumber>
    </recommendedName>
</protein>
<evidence type="ECO:0000256" key="2">
    <source>
        <dbReference type="ARBA" id="ARBA00022679"/>
    </source>
</evidence>
<dbReference type="AlphaFoldDB" id="A0A238YTT2"/>
<dbReference type="Pfam" id="PF02146">
    <property type="entry name" value="SIR2"/>
    <property type="match status" value="1"/>
</dbReference>